<evidence type="ECO:0000313" key="8">
    <source>
        <dbReference type="Proteomes" id="UP000024404"/>
    </source>
</evidence>
<feature type="transmembrane region" description="Helical" evidence="5">
    <location>
        <begin position="315"/>
        <end position="341"/>
    </location>
</feature>
<keyword evidence="4 5" id="KW-0472">Membrane</keyword>
<dbReference type="InterPro" id="IPR017452">
    <property type="entry name" value="GPCR_Rhodpsn_7TM"/>
</dbReference>
<feature type="transmembrane region" description="Helical" evidence="5">
    <location>
        <begin position="154"/>
        <end position="174"/>
    </location>
</feature>
<dbReference type="InterPro" id="IPR000276">
    <property type="entry name" value="GPCR_Rhodpsn"/>
</dbReference>
<evidence type="ECO:0000256" key="2">
    <source>
        <dbReference type="ARBA" id="ARBA00022692"/>
    </source>
</evidence>
<keyword evidence="8" id="KW-1185">Reference proteome</keyword>
<reference evidence="7" key="2">
    <citation type="submission" date="2022-06" db="UniProtKB">
        <authorList>
            <consortium name="EnsemblMetazoa"/>
        </authorList>
    </citation>
    <scope>IDENTIFICATION</scope>
</reference>
<feature type="transmembrane region" description="Helical" evidence="5">
    <location>
        <begin position="39"/>
        <end position="57"/>
    </location>
</feature>
<dbReference type="PRINTS" id="PR00237">
    <property type="entry name" value="GPCRRHODOPSN"/>
</dbReference>
<evidence type="ECO:0000256" key="5">
    <source>
        <dbReference type="SAM" id="Phobius"/>
    </source>
</evidence>
<name>A0A8R1XXW3_ONCVO</name>
<dbReference type="EnsemblMetazoa" id="OVOC6074.1">
    <property type="protein sequence ID" value="OVOC6074.1"/>
    <property type="gene ID" value="WBGene00242883"/>
</dbReference>
<dbReference type="InterPro" id="IPR052954">
    <property type="entry name" value="GPCR-Ligand_Int"/>
</dbReference>
<dbReference type="OMA" id="CDPEMRC"/>
<dbReference type="PANTHER" id="PTHR46641:SF7">
    <property type="entry name" value="G-PROTEIN COUPLED RECEPTORS FAMILY 1 PROFILE DOMAIN-CONTAINING PROTEIN"/>
    <property type="match status" value="1"/>
</dbReference>
<comment type="subcellular location">
    <subcellularLocation>
        <location evidence="1">Membrane</location>
    </subcellularLocation>
</comment>
<evidence type="ECO:0000259" key="6">
    <source>
        <dbReference type="PROSITE" id="PS50262"/>
    </source>
</evidence>
<dbReference type="SUPFAM" id="SSF81321">
    <property type="entry name" value="Family A G protein-coupled receptor-like"/>
    <property type="match status" value="1"/>
</dbReference>
<dbReference type="CDD" id="cd14978">
    <property type="entry name" value="7tmA_FMRFamide_R-like"/>
    <property type="match status" value="1"/>
</dbReference>
<keyword evidence="2 5" id="KW-0812">Transmembrane</keyword>
<feature type="transmembrane region" description="Helical" evidence="5">
    <location>
        <begin position="112"/>
        <end position="133"/>
    </location>
</feature>
<dbReference type="GO" id="GO:0004930">
    <property type="term" value="F:G protein-coupled receptor activity"/>
    <property type="evidence" value="ECO:0007669"/>
    <property type="project" value="InterPro"/>
</dbReference>
<dbReference type="GO" id="GO:0016020">
    <property type="term" value="C:membrane"/>
    <property type="evidence" value="ECO:0007669"/>
    <property type="project" value="UniProtKB-SubCell"/>
</dbReference>
<feature type="transmembrane region" description="Helical" evidence="5">
    <location>
        <begin position="361"/>
        <end position="380"/>
    </location>
</feature>
<evidence type="ECO:0000256" key="1">
    <source>
        <dbReference type="ARBA" id="ARBA00004370"/>
    </source>
</evidence>
<accession>A0A8R1XXW3</accession>
<dbReference type="AlphaFoldDB" id="A0A8R1XXW3"/>
<evidence type="ECO:0000256" key="4">
    <source>
        <dbReference type="ARBA" id="ARBA00023136"/>
    </source>
</evidence>
<dbReference type="PROSITE" id="PS50262">
    <property type="entry name" value="G_PROTEIN_RECEP_F1_2"/>
    <property type="match status" value="1"/>
</dbReference>
<protein>
    <submittedName>
        <fullName evidence="7">G_PROTEIN_RECEP_F1_2 domain-containing protein</fullName>
    </submittedName>
</protein>
<dbReference type="Gene3D" id="1.20.1070.10">
    <property type="entry name" value="Rhodopsin 7-helix transmembrane proteins"/>
    <property type="match status" value="1"/>
</dbReference>
<feature type="transmembrane region" description="Helical" evidence="5">
    <location>
        <begin position="78"/>
        <end position="106"/>
    </location>
</feature>
<dbReference type="EMBL" id="CMVM020000169">
    <property type="status" value="NOT_ANNOTATED_CDS"/>
    <property type="molecule type" value="Genomic_DNA"/>
</dbReference>
<sequence>MELYENNSLTMLKSNDSVAYCLDGIFTNYQVDYRLYGNLPISIFGILINLINIIIFSHADMRKSLVNRFLLTISITDLLLLIFNFFFLLFPVIAIFSNFFILQHIYPVVLRYSYPLARIAQTCGVYLTLFLSVHRYLGVCHPFQAKRWITGKPVKYAIFGSIVFSFVINSTTWLELTVVPCFSKEFNQLSRHIQLTELQMDYTYGIVMKVITYTLVMFIFPFFILIIVNTRIILALKHSSNMRALHASGKSLLSKINHSQKNNQNEMAVILNPSYATTALHFSSTNFTNFRTMLPRVSKPTTNYHSSTRDSSVTLMLLAIVAMFLTCNGLAFCNNIIEILIFVDKIDNSENQSAFEKSVEIANILVSLNSSTSIFIYLIFSSKYRLIVKEYLGLKKIHKAYGGTLAATGIAVRHTFEYPFFREEISQTPARLRIFSGLRVPSSVHRNS</sequence>
<organism evidence="7 8">
    <name type="scientific">Onchocerca volvulus</name>
    <dbReference type="NCBI Taxonomy" id="6282"/>
    <lineage>
        <taxon>Eukaryota</taxon>
        <taxon>Metazoa</taxon>
        <taxon>Ecdysozoa</taxon>
        <taxon>Nematoda</taxon>
        <taxon>Chromadorea</taxon>
        <taxon>Rhabditida</taxon>
        <taxon>Spirurina</taxon>
        <taxon>Spiruromorpha</taxon>
        <taxon>Filarioidea</taxon>
        <taxon>Onchocercidae</taxon>
        <taxon>Onchocerca</taxon>
    </lineage>
</organism>
<feature type="transmembrane region" description="Helical" evidence="5">
    <location>
        <begin position="210"/>
        <end position="234"/>
    </location>
</feature>
<dbReference type="Proteomes" id="UP000024404">
    <property type="component" value="Unassembled WGS sequence"/>
</dbReference>
<dbReference type="Pfam" id="PF00001">
    <property type="entry name" value="7tm_1"/>
    <property type="match status" value="1"/>
</dbReference>
<evidence type="ECO:0000256" key="3">
    <source>
        <dbReference type="ARBA" id="ARBA00022989"/>
    </source>
</evidence>
<reference evidence="8" key="1">
    <citation type="submission" date="2013-10" db="EMBL/GenBank/DDBJ databases">
        <title>Genome sequencing of Onchocerca volvulus.</title>
        <authorList>
            <person name="Cotton J."/>
            <person name="Tsai J."/>
            <person name="Stanley E."/>
            <person name="Tracey A."/>
            <person name="Holroyd N."/>
            <person name="Lustigman S."/>
            <person name="Berriman M."/>
        </authorList>
    </citation>
    <scope>NUCLEOTIDE SEQUENCE</scope>
</reference>
<evidence type="ECO:0000313" key="7">
    <source>
        <dbReference type="EnsemblMetazoa" id="OVOC6074.1"/>
    </source>
</evidence>
<proteinExistence type="predicted"/>
<dbReference type="PANTHER" id="PTHR46641">
    <property type="entry name" value="FMRFAMIDE RECEPTOR-RELATED"/>
    <property type="match status" value="1"/>
</dbReference>
<feature type="domain" description="G-protein coupled receptors family 1 profile" evidence="6">
    <location>
        <begin position="48"/>
        <end position="377"/>
    </location>
</feature>
<keyword evidence="3 5" id="KW-1133">Transmembrane helix</keyword>